<evidence type="ECO:0000259" key="24">
    <source>
        <dbReference type="Pfam" id="PF03061"/>
    </source>
</evidence>
<evidence type="ECO:0000256" key="17">
    <source>
        <dbReference type="ARBA" id="ARBA00040123"/>
    </source>
</evidence>
<dbReference type="GO" id="GO:0016020">
    <property type="term" value="C:membrane"/>
    <property type="evidence" value="ECO:0007669"/>
    <property type="project" value="UniProtKB-SubCell"/>
</dbReference>
<evidence type="ECO:0000256" key="11">
    <source>
        <dbReference type="ARBA" id="ARBA00023136"/>
    </source>
</evidence>
<dbReference type="PANTHER" id="PTHR12418">
    <property type="entry name" value="ACYL-COENZYME A THIOESTERASE THEM4"/>
    <property type="match status" value="1"/>
</dbReference>
<comment type="catalytic activity">
    <reaction evidence="20">
        <text>hexadecanoyl-CoA + H2O = hexadecanoate + CoA + H(+)</text>
        <dbReference type="Rhea" id="RHEA:16645"/>
        <dbReference type="ChEBI" id="CHEBI:7896"/>
        <dbReference type="ChEBI" id="CHEBI:15377"/>
        <dbReference type="ChEBI" id="CHEBI:15378"/>
        <dbReference type="ChEBI" id="CHEBI:57287"/>
        <dbReference type="ChEBI" id="CHEBI:57379"/>
        <dbReference type="EC" id="3.1.2.2"/>
    </reaction>
    <physiologicalReaction direction="left-to-right" evidence="20">
        <dbReference type="Rhea" id="RHEA:16646"/>
    </physiologicalReaction>
</comment>
<evidence type="ECO:0000256" key="23">
    <source>
        <dbReference type="ARBA" id="ARBA00048180"/>
    </source>
</evidence>
<dbReference type="InterPro" id="IPR052365">
    <property type="entry name" value="THEM4/THEM5_acyl-CoA_thioest"/>
</dbReference>
<dbReference type="PANTHER" id="PTHR12418:SF19">
    <property type="entry name" value="ACYL-COENZYME A THIOESTERASE THEM4"/>
    <property type="match status" value="1"/>
</dbReference>
<dbReference type="Pfam" id="PF03061">
    <property type="entry name" value="4HBT"/>
    <property type="match status" value="1"/>
</dbReference>
<dbReference type="Gene3D" id="3.10.129.10">
    <property type="entry name" value="Hotdog Thioesterase"/>
    <property type="match status" value="1"/>
</dbReference>
<evidence type="ECO:0000313" key="26">
    <source>
        <dbReference type="Proteomes" id="UP000620075"/>
    </source>
</evidence>
<gene>
    <name evidence="25" type="ORF">JF888_02015</name>
</gene>
<accession>A0A934NCI8</accession>
<evidence type="ECO:0000256" key="16">
    <source>
        <dbReference type="ARBA" id="ARBA00038848"/>
    </source>
</evidence>
<dbReference type="InterPro" id="IPR029069">
    <property type="entry name" value="HotDog_dom_sf"/>
</dbReference>
<dbReference type="GO" id="GO:0005737">
    <property type="term" value="C:cytoplasm"/>
    <property type="evidence" value="ECO:0007669"/>
    <property type="project" value="UniProtKB-SubCell"/>
</dbReference>
<evidence type="ECO:0000256" key="21">
    <source>
        <dbReference type="ARBA" id="ARBA00047969"/>
    </source>
</evidence>
<comment type="catalytic activity">
    <reaction evidence="14">
        <text>(9Z)-octadecenoyl-CoA + H2O = (9Z)-octadecenoate + CoA + H(+)</text>
        <dbReference type="Rhea" id="RHEA:40139"/>
        <dbReference type="ChEBI" id="CHEBI:15377"/>
        <dbReference type="ChEBI" id="CHEBI:15378"/>
        <dbReference type="ChEBI" id="CHEBI:30823"/>
        <dbReference type="ChEBI" id="CHEBI:57287"/>
        <dbReference type="ChEBI" id="CHEBI:57387"/>
    </reaction>
    <physiologicalReaction direction="left-to-right" evidence="14">
        <dbReference type="Rhea" id="RHEA:40140"/>
    </physiologicalReaction>
</comment>
<keyword evidence="8" id="KW-0276">Fatty acid metabolism</keyword>
<reference evidence="25 26" key="1">
    <citation type="submission" date="2020-10" db="EMBL/GenBank/DDBJ databases">
        <title>Ca. Dormibacterota MAGs.</title>
        <authorList>
            <person name="Montgomery K."/>
        </authorList>
    </citation>
    <scope>NUCLEOTIDE SEQUENCE [LARGE SCALE GENOMIC DNA]</scope>
    <source>
        <strain evidence="25">SC8811_S16_3</strain>
    </source>
</reference>
<evidence type="ECO:0000256" key="10">
    <source>
        <dbReference type="ARBA" id="ARBA00023098"/>
    </source>
</evidence>
<comment type="catalytic activity">
    <reaction evidence="21">
        <text>decanoyl-CoA + H2O = decanoate + CoA + H(+)</text>
        <dbReference type="Rhea" id="RHEA:40059"/>
        <dbReference type="ChEBI" id="CHEBI:15377"/>
        <dbReference type="ChEBI" id="CHEBI:15378"/>
        <dbReference type="ChEBI" id="CHEBI:27689"/>
        <dbReference type="ChEBI" id="CHEBI:57287"/>
        <dbReference type="ChEBI" id="CHEBI:61430"/>
    </reaction>
    <physiologicalReaction direction="left-to-right" evidence="21">
        <dbReference type="Rhea" id="RHEA:40060"/>
    </physiologicalReaction>
</comment>
<evidence type="ECO:0000256" key="6">
    <source>
        <dbReference type="ARBA" id="ARBA00022703"/>
    </source>
</evidence>
<dbReference type="SUPFAM" id="SSF54637">
    <property type="entry name" value="Thioesterase/thiol ester dehydrase-isomerase"/>
    <property type="match status" value="1"/>
</dbReference>
<comment type="catalytic activity">
    <reaction evidence="13">
        <text>(5Z,8Z,11Z,14Z)-eicosatetraenoyl-CoA + H2O = (5Z,8Z,11Z,14Z)-eicosatetraenoate + CoA + H(+)</text>
        <dbReference type="Rhea" id="RHEA:40151"/>
        <dbReference type="ChEBI" id="CHEBI:15377"/>
        <dbReference type="ChEBI" id="CHEBI:15378"/>
        <dbReference type="ChEBI" id="CHEBI:32395"/>
        <dbReference type="ChEBI" id="CHEBI:57287"/>
        <dbReference type="ChEBI" id="CHEBI:57368"/>
    </reaction>
    <physiologicalReaction direction="left-to-right" evidence="13">
        <dbReference type="Rhea" id="RHEA:40152"/>
    </physiologicalReaction>
</comment>
<evidence type="ECO:0000256" key="8">
    <source>
        <dbReference type="ARBA" id="ARBA00022832"/>
    </source>
</evidence>
<evidence type="ECO:0000256" key="5">
    <source>
        <dbReference type="ARBA" id="ARBA00022490"/>
    </source>
</evidence>
<proteinExistence type="inferred from homology"/>
<keyword evidence="11" id="KW-0472">Membrane</keyword>
<evidence type="ECO:0000256" key="22">
    <source>
        <dbReference type="ARBA" id="ARBA00048074"/>
    </source>
</evidence>
<keyword evidence="12" id="KW-0966">Cell projection</keyword>
<evidence type="ECO:0000256" key="4">
    <source>
        <dbReference type="ARBA" id="ARBA00022475"/>
    </source>
</evidence>
<evidence type="ECO:0000256" key="2">
    <source>
        <dbReference type="ARBA" id="ARBA00004496"/>
    </source>
</evidence>
<dbReference type="EC" id="3.1.2.2" evidence="16"/>
<evidence type="ECO:0000256" key="1">
    <source>
        <dbReference type="ARBA" id="ARBA00004170"/>
    </source>
</evidence>
<sequence length="135" mass="15080">MPLTYDHQCFGCGADNPEGLQMHFKPLAGESVCEYVVPQRYQSWEGMIHGGVIALMLDEAVGWAAWHADRPGVTGKLEVRYRQALKCGERIRVVGRIDRARRSLSYASSYIERLADRVRIAEATAVLMTKEAAVV</sequence>
<comment type="catalytic activity">
    <reaction evidence="23">
        <text>tetradecanoyl-CoA + H2O = tetradecanoate + CoA + H(+)</text>
        <dbReference type="Rhea" id="RHEA:40119"/>
        <dbReference type="ChEBI" id="CHEBI:15377"/>
        <dbReference type="ChEBI" id="CHEBI:15378"/>
        <dbReference type="ChEBI" id="CHEBI:30807"/>
        <dbReference type="ChEBI" id="CHEBI:57287"/>
        <dbReference type="ChEBI" id="CHEBI:57385"/>
    </reaction>
    <physiologicalReaction direction="left-to-right" evidence="23">
        <dbReference type="Rhea" id="RHEA:40120"/>
    </physiologicalReaction>
</comment>
<protein>
    <recommendedName>
        <fullName evidence="17">Acyl-coenzyme A thioesterase THEM4</fullName>
        <ecNumber evidence="16">3.1.2.2</ecNumber>
    </recommendedName>
    <alternativeName>
        <fullName evidence="18">Thioesterase superfamily member 4</fullName>
    </alternativeName>
</protein>
<keyword evidence="6" id="KW-0053">Apoptosis</keyword>
<evidence type="ECO:0000256" key="3">
    <source>
        <dbReference type="ARBA" id="ARBA00004632"/>
    </source>
</evidence>
<keyword evidence="7" id="KW-0378">Hydrolase</keyword>
<dbReference type="EMBL" id="JAEKNQ010000010">
    <property type="protein sequence ID" value="MBJ7601969.1"/>
    <property type="molecule type" value="Genomic_DNA"/>
</dbReference>
<keyword evidence="10" id="KW-0443">Lipid metabolism</keyword>
<feature type="domain" description="Thioesterase" evidence="24">
    <location>
        <begin position="46"/>
        <end position="106"/>
    </location>
</feature>
<comment type="catalytic activity">
    <reaction evidence="19">
        <text>octanoyl-CoA + H2O = octanoate + CoA + H(+)</text>
        <dbReference type="Rhea" id="RHEA:30143"/>
        <dbReference type="ChEBI" id="CHEBI:15377"/>
        <dbReference type="ChEBI" id="CHEBI:15378"/>
        <dbReference type="ChEBI" id="CHEBI:25646"/>
        <dbReference type="ChEBI" id="CHEBI:57287"/>
        <dbReference type="ChEBI" id="CHEBI:57386"/>
    </reaction>
    <physiologicalReaction direction="left-to-right" evidence="19">
        <dbReference type="Rhea" id="RHEA:30144"/>
    </physiologicalReaction>
</comment>
<comment type="subcellular location">
    <subcellularLocation>
        <location evidence="3">Cell projection</location>
        <location evidence="3">Ruffle membrane</location>
    </subcellularLocation>
    <subcellularLocation>
        <location evidence="2">Cytoplasm</location>
    </subcellularLocation>
    <subcellularLocation>
        <location evidence="1">Membrane</location>
        <topology evidence="1">Peripheral membrane protein</topology>
    </subcellularLocation>
</comment>
<dbReference type="RefSeq" id="WP_338176355.1">
    <property type="nucleotide sequence ID" value="NZ_JAEKNQ010000010.1"/>
</dbReference>
<evidence type="ECO:0000256" key="14">
    <source>
        <dbReference type="ARBA" id="ARBA00037002"/>
    </source>
</evidence>
<dbReference type="CDD" id="cd03443">
    <property type="entry name" value="PaaI_thioesterase"/>
    <property type="match status" value="1"/>
</dbReference>
<dbReference type="GO" id="GO:0016787">
    <property type="term" value="F:hydrolase activity"/>
    <property type="evidence" value="ECO:0007669"/>
    <property type="project" value="UniProtKB-KW"/>
</dbReference>
<evidence type="ECO:0000256" key="18">
    <source>
        <dbReference type="ARBA" id="ARBA00043210"/>
    </source>
</evidence>
<evidence type="ECO:0000256" key="9">
    <source>
        <dbReference type="ARBA" id="ARBA00022946"/>
    </source>
</evidence>
<comment type="caution">
    <text evidence="25">The sequence shown here is derived from an EMBL/GenBank/DDBJ whole genome shotgun (WGS) entry which is preliminary data.</text>
</comment>
<evidence type="ECO:0000256" key="7">
    <source>
        <dbReference type="ARBA" id="ARBA00022801"/>
    </source>
</evidence>
<dbReference type="AlphaFoldDB" id="A0A934NCI8"/>
<keyword evidence="4" id="KW-1003">Cell membrane</keyword>
<keyword evidence="9" id="KW-0809">Transit peptide</keyword>
<evidence type="ECO:0000256" key="19">
    <source>
        <dbReference type="ARBA" id="ARBA00047588"/>
    </source>
</evidence>
<dbReference type="InterPro" id="IPR006683">
    <property type="entry name" value="Thioestr_dom"/>
</dbReference>
<comment type="catalytic activity">
    <reaction evidence="22">
        <text>dodecanoyl-CoA + H2O = dodecanoate + CoA + H(+)</text>
        <dbReference type="Rhea" id="RHEA:30135"/>
        <dbReference type="ChEBI" id="CHEBI:15377"/>
        <dbReference type="ChEBI" id="CHEBI:15378"/>
        <dbReference type="ChEBI" id="CHEBI:18262"/>
        <dbReference type="ChEBI" id="CHEBI:57287"/>
        <dbReference type="ChEBI" id="CHEBI:57375"/>
    </reaction>
    <physiologicalReaction direction="left-to-right" evidence="22">
        <dbReference type="Rhea" id="RHEA:30136"/>
    </physiologicalReaction>
</comment>
<evidence type="ECO:0000256" key="13">
    <source>
        <dbReference type="ARBA" id="ARBA00035852"/>
    </source>
</evidence>
<organism evidence="25 26">
    <name type="scientific">Candidatus Dormiibacter inghamiae</name>
    <dbReference type="NCBI Taxonomy" id="3127013"/>
    <lineage>
        <taxon>Bacteria</taxon>
        <taxon>Bacillati</taxon>
        <taxon>Candidatus Dormiibacterota</taxon>
        <taxon>Candidatus Dormibacteria</taxon>
        <taxon>Candidatus Dormibacterales</taxon>
        <taxon>Candidatus Dormibacteraceae</taxon>
        <taxon>Candidatus Dormiibacter</taxon>
    </lineage>
</organism>
<keyword evidence="5" id="KW-0963">Cytoplasm</keyword>
<name>A0A934NCI8_9BACT</name>
<evidence type="ECO:0000256" key="20">
    <source>
        <dbReference type="ARBA" id="ARBA00047734"/>
    </source>
</evidence>
<evidence type="ECO:0000256" key="12">
    <source>
        <dbReference type="ARBA" id="ARBA00023273"/>
    </source>
</evidence>
<dbReference type="GO" id="GO:0006631">
    <property type="term" value="P:fatty acid metabolic process"/>
    <property type="evidence" value="ECO:0007669"/>
    <property type="project" value="UniProtKB-KW"/>
</dbReference>
<comment type="similarity">
    <text evidence="15">Belongs to the THEM4/THEM5 thioesterase family.</text>
</comment>
<evidence type="ECO:0000256" key="15">
    <source>
        <dbReference type="ARBA" id="ARBA00038456"/>
    </source>
</evidence>
<evidence type="ECO:0000313" key="25">
    <source>
        <dbReference type="EMBL" id="MBJ7601969.1"/>
    </source>
</evidence>
<dbReference type="Proteomes" id="UP000620075">
    <property type="component" value="Unassembled WGS sequence"/>
</dbReference>